<feature type="region of interest" description="Disordered" evidence="1">
    <location>
        <begin position="1"/>
        <end position="41"/>
    </location>
</feature>
<name>A0AAJ1QQ10_9BACI</name>
<evidence type="ECO:0000313" key="3">
    <source>
        <dbReference type="Proteomes" id="UP001238973"/>
    </source>
</evidence>
<feature type="compositionally biased region" description="Basic and acidic residues" evidence="1">
    <location>
        <begin position="10"/>
        <end position="41"/>
    </location>
</feature>
<proteinExistence type="predicted"/>
<dbReference type="EMBL" id="JAUCFI010000003">
    <property type="protein sequence ID" value="MDM5285654.1"/>
    <property type="molecule type" value="Genomic_DNA"/>
</dbReference>
<dbReference type="Proteomes" id="UP001238973">
    <property type="component" value="Unassembled WGS sequence"/>
</dbReference>
<organism evidence="2 3">
    <name type="scientific">Peribacillus frigoritolerans</name>
    <dbReference type="NCBI Taxonomy" id="450367"/>
    <lineage>
        <taxon>Bacteria</taxon>
        <taxon>Bacillati</taxon>
        <taxon>Bacillota</taxon>
        <taxon>Bacilli</taxon>
        <taxon>Bacillales</taxon>
        <taxon>Bacillaceae</taxon>
        <taxon>Peribacillus</taxon>
    </lineage>
</organism>
<sequence>MAGAANAESVRARKTLENSDWKSHMNEEKEDMRGLSRDLENKTSLRQLERCSYVA</sequence>
<gene>
    <name evidence="2" type="ORF">QUF85_20460</name>
</gene>
<dbReference type="AlphaFoldDB" id="A0AAJ1QQ10"/>
<evidence type="ECO:0000313" key="2">
    <source>
        <dbReference type="EMBL" id="MDM5285654.1"/>
    </source>
</evidence>
<dbReference type="RefSeq" id="WP_289350549.1">
    <property type="nucleotide sequence ID" value="NZ_JAUCFI010000003.1"/>
</dbReference>
<accession>A0AAJ1QQ10</accession>
<comment type="caution">
    <text evidence="2">The sequence shown here is derived from an EMBL/GenBank/DDBJ whole genome shotgun (WGS) entry which is preliminary data.</text>
</comment>
<reference evidence="2" key="1">
    <citation type="submission" date="2023-06" db="EMBL/GenBank/DDBJ databases">
        <title>Comparative genomics of Bacillaceae isolates and their secondary metabolite potential.</title>
        <authorList>
            <person name="Song L."/>
            <person name="Nielsen L.J."/>
            <person name="Mohite O."/>
            <person name="Xu X."/>
            <person name="Weber T."/>
            <person name="Kovacs A.T."/>
        </authorList>
    </citation>
    <scope>NUCLEOTIDE SEQUENCE</scope>
    <source>
        <strain evidence="2">G1S1</strain>
    </source>
</reference>
<protein>
    <submittedName>
        <fullName evidence="2">Uncharacterized protein</fullName>
    </submittedName>
</protein>
<evidence type="ECO:0000256" key="1">
    <source>
        <dbReference type="SAM" id="MobiDB-lite"/>
    </source>
</evidence>